<evidence type="ECO:0000313" key="1">
    <source>
        <dbReference type="EMBL" id="JAU31116.1"/>
    </source>
</evidence>
<dbReference type="EMBL" id="GEVK01021716">
    <property type="protein sequence ID" value="JAU31116.1"/>
    <property type="molecule type" value="Transcribed_RNA"/>
</dbReference>
<reference evidence="1" key="1">
    <citation type="submission" date="2016-07" db="EMBL/GenBank/DDBJ databases">
        <title>De novo transcriptome assembly of four accessions of the metal hyperaccumulator plant Noccaea caerulescens.</title>
        <authorList>
            <person name="Blande D."/>
            <person name="Halimaa P."/>
            <person name="Tervahauta A.I."/>
            <person name="Aarts M.G."/>
            <person name="Karenlampi S.O."/>
        </authorList>
    </citation>
    <scope>NUCLEOTIDE SEQUENCE</scope>
</reference>
<sequence length="88" mass="10661">MLLLRHLKIQFEDGRDGQKRAMSMEFLELCIFFLSQQLKDNSFFVVNFLVRNPDQKIAVRYLQRKNIKYINQKVELFLNLTNQKVEHE</sequence>
<gene>
    <name evidence="1" type="ORF">LC_TR2685_c12_g1_i1_g.10416</name>
</gene>
<name>A0A1J3EPP2_NOCCA</name>
<organism evidence="1">
    <name type="scientific">Noccaea caerulescens</name>
    <name type="common">Alpine penny-cress</name>
    <name type="synonym">Thlaspi caerulescens</name>
    <dbReference type="NCBI Taxonomy" id="107243"/>
    <lineage>
        <taxon>Eukaryota</taxon>
        <taxon>Viridiplantae</taxon>
        <taxon>Streptophyta</taxon>
        <taxon>Embryophyta</taxon>
        <taxon>Tracheophyta</taxon>
        <taxon>Spermatophyta</taxon>
        <taxon>Magnoliopsida</taxon>
        <taxon>eudicotyledons</taxon>
        <taxon>Gunneridae</taxon>
        <taxon>Pentapetalae</taxon>
        <taxon>rosids</taxon>
        <taxon>malvids</taxon>
        <taxon>Brassicales</taxon>
        <taxon>Brassicaceae</taxon>
        <taxon>Coluteocarpeae</taxon>
        <taxon>Noccaea</taxon>
    </lineage>
</organism>
<dbReference type="AlphaFoldDB" id="A0A1J3EPP2"/>
<protein>
    <submittedName>
        <fullName evidence="1">Uncharacterized protein</fullName>
    </submittedName>
</protein>
<accession>A0A1J3EPP2</accession>
<proteinExistence type="predicted"/>